<reference evidence="2 6" key="4">
    <citation type="submission" date="2020-02" db="EMBL/GenBank/DDBJ databases">
        <authorList>
            <consortium name="PulseNet: The National Subtyping Network for Foodborne Disease Surveillance"/>
            <person name="Tarr C.L."/>
            <person name="Trees E."/>
            <person name="Katz L.S."/>
            <person name="Carleton-Romer H.A."/>
            <person name="Stroika S."/>
            <person name="Kucerova Z."/>
            <person name="Roache K.F."/>
            <person name="Sabol A.L."/>
            <person name="Besser J."/>
            <person name="Gerner-Smidt P."/>
        </authorList>
    </citation>
    <scope>NUCLEOTIDE SEQUENCE [LARGE SCALE GENOMIC DNA]</scope>
    <source>
        <strain evidence="2 6">PNUSAE005278</strain>
    </source>
</reference>
<evidence type="ECO:0000313" key="3">
    <source>
        <dbReference type="EMBL" id="NYQ41998.1"/>
    </source>
</evidence>
<dbReference type="EMBL" id="MRVZ01000058">
    <property type="protein sequence ID" value="PAU21336.1"/>
    <property type="molecule type" value="Genomic_DNA"/>
</dbReference>
<dbReference type="RefSeq" id="WP_000521941.1">
    <property type="nucleotide sequence ID" value="NZ_AP026108.1"/>
</dbReference>
<reference evidence="3" key="3">
    <citation type="journal article" date="2020" name="J. Appl. Microbiol.">
        <title>Genetic characterization of Shigatoxigenic and enteropathogenic Escherichia coli O80:H2 from diarrheic and septicemic calves and relatedness to human Shigatoxigenic E. coli O80:H2.</title>
        <authorList>
            <person name="Habets A."/>
            <person name="Crombe F."/>
            <person name="Nakamura K."/>
            <person name="Guerin V."/>
            <person name="De Rauw K."/>
            <person name="Pierard D."/>
            <person name="Saulmont M."/>
            <person name="Hayashi T."/>
            <person name="Mainil J.G."/>
            <person name="Thiry D."/>
        </authorList>
    </citation>
    <scope>NUCLEOTIDE SEQUENCE [LARGE SCALE GENOMIC DNA]</scope>
    <source>
        <strain evidence="3">EH3306</strain>
    </source>
</reference>
<evidence type="ECO:0000313" key="4">
    <source>
        <dbReference type="EMBL" id="PAU21336.1"/>
    </source>
</evidence>
<evidence type="ECO:0000313" key="1">
    <source>
        <dbReference type="EMBL" id="EFC2248404.1"/>
    </source>
</evidence>
<sequence length="195" mass="22130">MGLDDFGLSILAGLLANRLDFSKPKGTSAQMNEVIPDVIEEPDKFSLSANLPKRFKTFDVWSDLDELLKVVKEPKISVLIEEQPSTYYRLPSLVLESQITGEWYVFPRGRMSFEGNGGGIQNAEVIFNQLKEENVPVGVWVIDQALLDRLDNGQECWPTIRLQIVPFLAAPSSEYPWFEIQRNVAKLTEFHLTND</sequence>
<dbReference type="EMBL" id="JABUPJ010000086">
    <property type="protein sequence ID" value="NYQ41998.1"/>
    <property type="molecule type" value="Genomic_DNA"/>
</dbReference>
<evidence type="ECO:0000313" key="7">
    <source>
        <dbReference type="Proteomes" id="UP000531916"/>
    </source>
</evidence>
<evidence type="ECO:0000313" key="5">
    <source>
        <dbReference type="Proteomes" id="UP000218543"/>
    </source>
</evidence>
<evidence type="ECO:0000313" key="6">
    <source>
        <dbReference type="Proteomes" id="UP000524010"/>
    </source>
</evidence>
<dbReference type="Proteomes" id="UP000531916">
    <property type="component" value="Unassembled WGS sequence"/>
</dbReference>
<dbReference type="Proteomes" id="UP000524010">
    <property type="component" value="Unassembled WGS sequence"/>
</dbReference>
<proteinExistence type="predicted"/>
<dbReference type="Proteomes" id="UP000540485">
    <property type="component" value="Unassembled WGS sequence"/>
</dbReference>
<dbReference type="EMBL" id="AASEPP010000046">
    <property type="protein sequence ID" value="EFC2248404.1"/>
    <property type="molecule type" value="Genomic_DNA"/>
</dbReference>
<name>A0A2A3UQF3_ECOLX</name>
<comment type="caution">
    <text evidence="3">The sequence shown here is derived from an EMBL/GenBank/DDBJ whole genome shotgun (WGS) entry which is preliminary data.</text>
</comment>
<dbReference type="AlphaFoldDB" id="A0A2A3UQF3"/>
<gene>
    <name evidence="2" type="ORF">BTB68_004711</name>
    <name evidence="4" type="ORF">BTQ06_17030</name>
    <name evidence="1" type="ORF">E5H86_21905</name>
    <name evidence="3" type="ORF">G4A38_26520</name>
</gene>
<accession>A0A2A3UQF3</accession>
<dbReference type="EMBL" id="AASRHK010000082">
    <property type="protein sequence ID" value="EFF8956654.1"/>
    <property type="molecule type" value="Genomic_DNA"/>
</dbReference>
<organism evidence="3">
    <name type="scientific">Escherichia coli</name>
    <dbReference type="NCBI Taxonomy" id="562"/>
    <lineage>
        <taxon>Bacteria</taxon>
        <taxon>Pseudomonadati</taxon>
        <taxon>Pseudomonadota</taxon>
        <taxon>Gammaproteobacteria</taxon>
        <taxon>Enterobacterales</taxon>
        <taxon>Enterobacteriaceae</taxon>
        <taxon>Escherichia</taxon>
    </lineage>
</organism>
<evidence type="ECO:0000313" key="2">
    <source>
        <dbReference type="EMBL" id="EFF8956654.1"/>
    </source>
</evidence>
<reference evidence="4 5" key="1">
    <citation type="submission" date="2016-12" db="EMBL/GenBank/DDBJ databases">
        <title>Real-Time Genomic Investigation Underlying the Public Health Response to a Shiga Toxin-Producing Escherichia Coli O26:H11 Outbreak in a Nursery.</title>
        <authorList>
            <person name="Ferdous M."/>
            <person name="Moran-Gilad J."/>
            <person name="Rossen J.W."/>
            <person name="Gdalevich M."/>
        </authorList>
    </citation>
    <scope>NUCLEOTIDE SEQUENCE [LARGE SCALE GENOMIC DNA]</scope>
    <source>
        <strain evidence="4 5">STEC 514-2</strain>
    </source>
</reference>
<reference evidence="1 7" key="2">
    <citation type="submission" date="2019-04" db="EMBL/GenBank/DDBJ databases">
        <authorList>
            <consortium name="NARMS: The National Antimicrobial Resistance Monitoring System"/>
        </authorList>
    </citation>
    <scope>NUCLEOTIDE SEQUENCE [LARGE SCALE GENOMIC DNA]</scope>
    <source>
        <strain evidence="1 7">FSIS11919500</strain>
    </source>
</reference>
<protein>
    <submittedName>
        <fullName evidence="3">Uncharacterized protein</fullName>
    </submittedName>
</protein>
<dbReference type="Proteomes" id="UP000218543">
    <property type="component" value="Unassembled WGS sequence"/>
</dbReference>